<evidence type="ECO:0000313" key="1">
    <source>
        <dbReference type="Proteomes" id="UP000504618"/>
    </source>
</evidence>
<proteinExistence type="predicted"/>
<dbReference type="Proteomes" id="UP000504618">
    <property type="component" value="Unplaced"/>
</dbReference>
<dbReference type="AlphaFoldDB" id="A0A6J1R697"/>
<dbReference type="RefSeq" id="XP_024888380.1">
    <property type="nucleotide sequence ID" value="XM_025032612.1"/>
</dbReference>
<organism evidence="1 2">
    <name type="scientific">Temnothorax curvispinosus</name>
    <dbReference type="NCBI Taxonomy" id="300111"/>
    <lineage>
        <taxon>Eukaryota</taxon>
        <taxon>Metazoa</taxon>
        <taxon>Ecdysozoa</taxon>
        <taxon>Arthropoda</taxon>
        <taxon>Hexapoda</taxon>
        <taxon>Insecta</taxon>
        <taxon>Pterygota</taxon>
        <taxon>Neoptera</taxon>
        <taxon>Endopterygota</taxon>
        <taxon>Hymenoptera</taxon>
        <taxon>Apocrita</taxon>
        <taxon>Aculeata</taxon>
        <taxon>Formicoidea</taxon>
        <taxon>Formicidae</taxon>
        <taxon>Myrmicinae</taxon>
        <taxon>Temnothorax</taxon>
    </lineage>
</organism>
<sequence length="146" mass="17091">MKVDDTVLLDEYKQGQAALISHDATDVKEDTRRNATLQKYVQPRSKTQDKAIRQVVTRLFYNYRNIYLSPSLFACGNERIQRIQNVFNPAGFAVRHIRSEFFTRHCTIDKIPGLKQCDLKCAKERLQFRYGNEMFFTASSSRARKF</sequence>
<accession>A0A6J1R697</accession>
<dbReference type="GeneID" id="112465179"/>
<name>A0A6J1R697_9HYME</name>
<protein>
    <submittedName>
        <fullName evidence="2">Uncharacterized protein LOC112465179</fullName>
    </submittedName>
</protein>
<keyword evidence="1" id="KW-1185">Reference proteome</keyword>
<evidence type="ECO:0000313" key="2">
    <source>
        <dbReference type="RefSeq" id="XP_024888380.1"/>
    </source>
</evidence>
<reference evidence="2" key="1">
    <citation type="submission" date="2025-08" db="UniProtKB">
        <authorList>
            <consortium name="RefSeq"/>
        </authorList>
    </citation>
    <scope>IDENTIFICATION</scope>
    <source>
        <tissue evidence="2">Whole body</tissue>
    </source>
</reference>
<gene>
    <name evidence="2" type="primary">LOC112465179</name>
</gene>